<evidence type="ECO:0000256" key="3">
    <source>
        <dbReference type="ARBA" id="ARBA00023157"/>
    </source>
</evidence>
<dbReference type="PROSITE" id="PS50189">
    <property type="entry name" value="NTR"/>
    <property type="match status" value="1"/>
</dbReference>
<dbReference type="GO" id="GO:0046872">
    <property type="term" value="F:metal ion binding"/>
    <property type="evidence" value="ECO:0007669"/>
    <property type="project" value="UniProtKB-KW"/>
</dbReference>
<dbReference type="RefSeq" id="XP_020895880.1">
    <property type="nucleotide sequence ID" value="XM_021040221.2"/>
</dbReference>
<protein>
    <recommendedName>
        <fullName evidence="7">NTR domain-containing protein</fullName>
    </recommendedName>
</protein>
<accession>A0A913WY47</accession>
<dbReference type="InterPro" id="IPR001134">
    <property type="entry name" value="Netrin_domain"/>
</dbReference>
<keyword evidence="6" id="KW-0732">Signal</keyword>
<name>A0A913WY47_EXADI</name>
<keyword evidence="9" id="KW-1185">Reference proteome</keyword>
<proteinExistence type="predicted"/>
<keyword evidence="2" id="KW-0964">Secreted</keyword>
<dbReference type="SUPFAM" id="SSF50242">
    <property type="entry name" value="TIMP-like"/>
    <property type="match status" value="1"/>
</dbReference>
<feature type="chain" id="PRO_5037517692" description="NTR domain-containing protein" evidence="6">
    <location>
        <begin position="21"/>
        <end position="175"/>
    </location>
</feature>
<evidence type="ECO:0000256" key="2">
    <source>
        <dbReference type="ARBA" id="ARBA00022525"/>
    </source>
</evidence>
<evidence type="ECO:0000256" key="4">
    <source>
        <dbReference type="PIRSR" id="PIRSR601820-1"/>
    </source>
</evidence>
<dbReference type="OrthoDB" id="5957227at2759"/>
<keyword evidence="4" id="KW-0862">Zinc</keyword>
<sequence length="175" mass="19293">MNLTLYLCLAAVCFVTVSKACSCVTRDTSTPEFLCCNDYVLRGTVVKSVVTGNKSRPESQERVFTVKVQEIFKGKEKIKDIAGDTSQVNISTAVQSATCGTNIPSNKDYLISGHFWNNKIRNSLCNSWNVEWSSVKQSFKDFTPKLKTCPCGVGCLLPLQALVALAIITCIINYF</sequence>
<evidence type="ECO:0000313" key="9">
    <source>
        <dbReference type="Proteomes" id="UP000887567"/>
    </source>
</evidence>
<dbReference type="Pfam" id="PF00965">
    <property type="entry name" value="TIMP"/>
    <property type="match status" value="1"/>
</dbReference>
<comment type="subcellular location">
    <subcellularLocation>
        <location evidence="1">Secreted</location>
    </subcellularLocation>
</comment>
<dbReference type="EnsemblMetazoa" id="XM_021040221.2">
    <property type="protein sequence ID" value="XP_020895880.1"/>
    <property type="gene ID" value="LOC110234824"/>
</dbReference>
<dbReference type="Gene3D" id="2.40.50.120">
    <property type="match status" value="1"/>
</dbReference>
<dbReference type="GO" id="GO:0008191">
    <property type="term" value="F:metalloendopeptidase inhibitor activity"/>
    <property type="evidence" value="ECO:0007669"/>
    <property type="project" value="InterPro"/>
</dbReference>
<keyword evidence="4" id="KW-0479">Metal-binding</keyword>
<dbReference type="KEGG" id="epa:110234824"/>
<dbReference type="AlphaFoldDB" id="A0A913WY47"/>
<evidence type="ECO:0000256" key="5">
    <source>
        <dbReference type="PIRSR" id="PIRSR601820-3"/>
    </source>
</evidence>
<dbReference type="Proteomes" id="UP000887567">
    <property type="component" value="Unplaced"/>
</dbReference>
<feature type="domain" description="NTR" evidence="7">
    <location>
        <begin position="21"/>
        <end position="151"/>
    </location>
</feature>
<dbReference type="GeneID" id="110234824"/>
<dbReference type="PANTHER" id="PTHR11844">
    <property type="entry name" value="METALLOPROTEASE INHIBITOR"/>
    <property type="match status" value="1"/>
</dbReference>
<dbReference type="GO" id="GO:0051045">
    <property type="term" value="P:negative regulation of membrane protein ectodomain proteolysis"/>
    <property type="evidence" value="ECO:0007669"/>
    <property type="project" value="TreeGrafter"/>
</dbReference>
<dbReference type="GO" id="GO:0005615">
    <property type="term" value="C:extracellular space"/>
    <property type="evidence" value="ECO:0007669"/>
    <property type="project" value="TreeGrafter"/>
</dbReference>
<evidence type="ECO:0000313" key="8">
    <source>
        <dbReference type="EnsemblMetazoa" id="XP_020895880.1"/>
    </source>
</evidence>
<feature type="signal peptide" evidence="6">
    <location>
        <begin position="1"/>
        <end position="20"/>
    </location>
</feature>
<dbReference type="PANTHER" id="PTHR11844:SF25">
    <property type="entry name" value="NTR DOMAIN-CONTAINING PROTEIN"/>
    <property type="match status" value="1"/>
</dbReference>
<organism evidence="8 9">
    <name type="scientific">Exaiptasia diaphana</name>
    <name type="common">Tropical sea anemone</name>
    <name type="synonym">Aiptasia pulchella</name>
    <dbReference type="NCBI Taxonomy" id="2652724"/>
    <lineage>
        <taxon>Eukaryota</taxon>
        <taxon>Metazoa</taxon>
        <taxon>Cnidaria</taxon>
        <taxon>Anthozoa</taxon>
        <taxon>Hexacorallia</taxon>
        <taxon>Actiniaria</taxon>
        <taxon>Aiptasiidae</taxon>
        <taxon>Exaiptasia</taxon>
    </lineage>
</organism>
<dbReference type="InterPro" id="IPR008993">
    <property type="entry name" value="TIMP-like_OB-fold"/>
</dbReference>
<dbReference type="GO" id="GO:0031012">
    <property type="term" value="C:extracellular matrix"/>
    <property type="evidence" value="ECO:0007669"/>
    <property type="project" value="TreeGrafter"/>
</dbReference>
<reference evidence="8" key="1">
    <citation type="submission" date="2022-11" db="UniProtKB">
        <authorList>
            <consortium name="EnsemblMetazoa"/>
        </authorList>
    </citation>
    <scope>IDENTIFICATION</scope>
</reference>
<evidence type="ECO:0000256" key="6">
    <source>
        <dbReference type="SAM" id="SignalP"/>
    </source>
</evidence>
<keyword evidence="3 5" id="KW-1015">Disulfide bond</keyword>
<dbReference type="GO" id="GO:0002020">
    <property type="term" value="F:protease binding"/>
    <property type="evidence" value="ECO:0007669"/>
    <property type="project" value="TreeGrafter"/>
</dbReference>
<feature type="disulfide bond" evidence="5">
    <location>
        <begin position="23"/>
        <end position="125"/>
    </location>
</feature>
<evidence type="ECO:0000259" key="7">
    <source>
        <dbReference type="PROSITE" id="PS50189"/>
    </source>
</evidence>
<dbReference type="InterPro" id="IPR001820">
    <property type="entry name" value="TIMP"/>
</dbReference>
<evidence type="ECO:0000256" key="1">
    <source>
        <dbReference type="ARBA" id="ARBA00004613"/>
    </source>
</evidence>
<feature type="binding site" evidence="4">
    <location>
        <position position="21"/>
    </location>
    <ligand>
        <name>Zn(2+)</name>
        <dbReference type="ChEBI" id="CHEBI:29105"/>
        <note>ligand shared with metalloproteinase partner</note>
    </ligand>
</feature>
<feature type="disulfide bond" evidence="5">
    <location>
        <begin position="21"/>
        <end position="99"/>
    </location>
</feature>